<evidence type="ECO:0000256" key="3">
    <source>
        <dbReference type="ARBA" id="ARBA00022840"/>
    </source>
</evidence>
<accession>A0A398BDP2</accession>
<dbReference type="Pfam" id="PF00005">
    <property type="entry name" value="ABC_tran"/>
    <property type="match status" value="1"/>
</dbReference>
<dbReference type="PANTHER" id="PTHR42939:SF1">
    <property type="entry name" value="ABC TRANSPORTER ATP-BINDING PROTEIN ALBC-RELATED"/>
    <property type="match status" value="1"/>
</dbReference>
<dbReference type="SUPFAM" id="SSF52540">
    <property type="entry name" value="P-loop containing nucleoside triphosphate hydrolases"/>
    <property type="match status" value="1"/>
</dbReference>
<name>A0A398BDP2_9BACI</name>
<evidence type="ECO:0000313" key="6">
    <source>
        <dbReference type="Proteomes" id="UP000265816"/>
    </source>
</evidence>
<dbReference type="PANTHER" id="PTHR42939">
    <property type="entry name" value="ABC TRANSPORTER ATP-BINDING PROTEIN ALBC-RELATED"/>
    <property type="match status" value="1"/>
</dbReference>
<keyword evidence="6" id="KW-1185">Reference proteome</keyword>
<proteinExistence type="predicted"/>
<evidence type="ECO:0000313" key="5">
    <source>
        <dbReference type="EMBL" id="RID88295.1"/>
    </source>
</evidence>
<dbReference type="RefSeq" id="WP_119111213.1">
    <property type="nucleotide sequence ID" value="NZ_CBCSEO010000008.1"/>
</dbReference>
<dbReference type="GO" id="GO:0016887">
    <property type="term" value="F:ATP hydrolysis activity"/>
    <property type="evidence" value="ECO:0007669"/>
    <property type="project" value="InterPro"/>
</dbReference>
<keyword evidence="3 5" id="KW-0067">ATP-binding</keyword>
<dbReference type="InterPro" id="IPR003593">
    <property type="entry name" value="AAA+_ATPase"/>
</dbReference>
<evidence type="ECO:0000256" key="1">
    <source>
        <dbReference type="ARBA" id="ARBA00022448"/>
    </source>
</evidence>
<dbReference type="OrthoDB" id="9804819at2"/>
<dbReference type="InterPro" id="IPR051782">
    <property type="entry name" value="ABC_Transporter_VariousFunc"/>
</dbReference>
<dbReference type="Proteomes" id="UP000265816">
    <property type="component" value="Unassembled WGS sequence"/>
</dbReference>
<reference evidence="5 6" key="1">
    <citation type="submission" date="2018-08" db="EMBL/GenBank/DDBJ databases">
        <title>Bacillus jemisoniae sp. nov., Bacillus chryseoplanitiae sp. nov., Bacillus resnikiae sp. nov., and Bacillus frankliniae sp. nov., isolated from Viking spacecraft and associated surfaces.</title>
        <authorList>
            <person name="Seuylemezian A."/>
            <person name="Vaishampayan P."/>
        </authorList>
    </citation>
    <scope>NUCLEOTIDE SEQUENCE [LARGE SCALE GENOMIC DNA]</scope>
    <source>
        <strain evidence="5 6">JJ-247</strain>
    </source>
</reference>
<comment type="caution">
    <text evidence="5">The sequence shown here is derived from an EMBL/GenBank/DDBJ whole genome shotgun (WGS) entry which is preliminary data.</text>
</comment>
<dbReference type="Gene3D" id="3.40.50.300">
    <property type="entry name" value="P-loop containing nucleotide triphosphate hydrolases"/>
    <property type="match status" value="1"/>
</dbReference>
<keyword evidence="1" id="KW-0813">Transport</keyword>
<dbReference type="SMART" id="SM00382">
    <property type="entry name" value="AAA"/>
    <property type="match status" value="1"/>
</dbReference>
<dbReference type="AlphaFoldDB" id="A0A398BDP2"/>
<sequence length="300" mass="34192">MIKMEGIMKHFDHYTALSDVSLSIAKGSIYGLIGSNGAGKTTLIKLLAGIYRQDKGKVTIIGQPVYENVDVKQKMFYIPDSPVFLSQYTISMMARYYKSLYPNWSDERFETLVKSFAFDVKKKLHTFSKGWQRQAAFILALSCKPDILFLDEPMDGLDPVVRKKVKNLLITDVAEREMSILISSHNLREIEDICDTVGIIHKGKIVLQKELDDLKSDIHKIQIAYRGEVPKDLLKNLSLVHTEKRGSILLCIVRGDEEDIFKQVKKTNPLIFDILPLTLEEIFIYEMGDIGYAIENVIVK</sequence>
<organism evidence="5 6">
    <name type="scientific">Mesobacillus zeae</name>
    <dbReference type="NCBI Taxonomy" id="1917180"/>
    <lineage>
        <taxon>Bacteria</taxon>
        <taxon>Bacillati</taxon>
        <taxon>Bacillota</taxon>
        <taxon>Bacilli</taxon>
        <taxon>Bacillales</taxon>
        <taxon>Bacillaceae</taxon>
        <taxon>Mesobacillus</taxon>
    </lineage>
</organism>
<keyword evidence="2" id="KW-0547">Nucleotide-binding</keyword>
<dbReference type="InterPro" id="IPR003439">
    <property type="entry name" value="ABC_transporter-like_ATP-bd"/>
</dbReference>
<protein>
    <submittedName>
        <fullName evidence="5">ABC transporter ATP-binding protein</fullName>
    </submittedName>
</protein>
<feature type="domain" description="ABC transporter" evidence="4">
    <location>
        <begin position="2"/>
        <end position="227"/>
    </location>
</feature>
<dbReference type="EMBL" id="QWVT01000007">
    <property type="protein sequence ID" value="RID88295.1"/>
    <property type="molecule type" value="Genomic_DNA"/>
</dbReference>
<dbReference type="CDD" id="cd03230">
    <property type="entry name" value="ABC_DR_subfamily_A"/>
    <property type="match status" value="1"/>
</dbReference>
<dbReference type="GO" id="GO:0005524">
    <property type="term" value="F:ATP binding"/>
    <property type="evidence" value="ECO:0007669"/>
    <property type="project" value="UniProtKB-KW"/>
</dbReference>
<evidence type="ECO:0000259" key="4">
    <source>
        <dbReference type="PROSITE" id="PS50893"/>
    </source>
</evidence>
<dbReference type="PROSITE" id="PS50893">
    <property type="entry name" value="ABC_TRANSPORTER_2"/>
    <property type="match status" value="1"/>
</dbReference>
<gene>
    <name evidence="5" type="ORF">D1970_01995</name>
</gene>
<dbReference type="InterPro" id="IPR027417">
    <property type="entry name" value="P-loop_NTPase"/>
</dbReference>
<evidence type="ECO:0000256" key="2">
    <source>
        <dbReference type="ARBA" id="ARBA00022741"/>
    </source>
</evidence>